<feature type="binding site" evidence="5">
    <location>
        <position position="356"/>
    </location>
    <ligand>
        <name>ATP</name>
        <dbReference type="ChEBI" id="CHEBI:30616"/>
    </ligand>
</feature>
<name>A0A0K9PWW5_ZOSMR</name>
<feature type="compositionally biased region" description="Basic and acidic residues" evidence="6">
    <location>
        <begin position="8"/>
        <end position="24"/>
    </location>
</feature>
<organism evidence="8 9">
    <name type="scientific">Zostera marina</name>
    <name type="common">Eelgrass</name>
    <dbReference type="NCBI Taxonomy" id="29655"/>
    <lineage>
        <taxon>Eukaryota</taxon>
        <taxon>Viridiplantae</taxon>
        <taxon>Streptophyta</taxon>
        <taxon>Embryophyta</taxon>
        <taxon>Tracheophyta</taxon>
        <taxon>Spermatophyta</taxon>
        <taxon>Magnoliopsida</taxon>
        <taxon>Liliopsida</taxon>
        <taxon>Zosteraceae</taxon>
        <taxon>Zostera</taxon>
    </lineage>
</organism>
<keyword evidence="4 5" id="KW-0067">ATP-binding</keyword>
<accession>A0A0K9PWW5</accession>
<evidence type="ECO:0000256" key="4">
    <source>
        <dbReference type="ARBA" id="ARBA00022840"/>
    </source>
</evidence>
<dbReference type="PROSITE" id="PS00107">
    <property type="entry name" value="PROTEIN_KINASE_ATP"/>
    <property type="match status" value="1"/>
</dbReference>
<dbReference type="InterPro" id="IPR006016">
    <property type="entry name" value="UspA"/>
</dbReference>
<dbReference type="CDD" id="cd00293">
    <property type="entry name" value="USP-like"/>
    <property type="match status" value="1"/>
</dbReference>
<dbReference type="SUPFAM" id="SSF52402">
    <property type="entry name" value="Adenine nucleotide alpha hydrolases-like"/>
    <property type="match status" value="1"/>
</dbReference>
<feature type="compositionally biased region" description="Low complexity" evidence="6">
    <location>
        <begin position="274"/>
        <end position="288"/>
    </location>
</feature>
<dbReference type="InterPro" id="IPR008271">
    <property type="entry name" value="Ser/Thr_kinase_AS"/>
</dbReference>
<sequence>MKVVVLKTEGKKEEPEAVEDEGRKGSGRTVMVGVRLDDQSNQLLTWSLSNVTETGDRVVALHVLSKSCNSDDLLGNSSSSLISIARGFESMLCTYDDYCRSKQLKMVWGSSIRKVLVGEAKLFCASKIIVGVTKNNTVIGFFSTSIAQYCAKKMPIDCWVAAVSNGKIVFQKELLKKSNHPPFKEDTDNENLIGSDSKYSNRNKSALPSASESPNQTCSICSKVSNFSQEDNFSMKISNSLNSTTSLAQRGSETRQSLFWRIIHGRRTKTLDKSTMPVSQSPSTSPVVHPDDEETWKFHNDLKILHQKHSSTFRLFSYEELVNATLDFSAENLVGKGGYSHVYRGCFPGGKELAVKVLKKTKDFMKEFLSEIEIITTVNHKNIIRLVGFCFEKSQNLLLVYDMLSKGSLEQNLHGGIGSVSALNWADRYRVAVGVAEALCYLHCGGSGHCIIHRDVKSSNILLSDDFEPKLSDFGLASWTSPSIPHIIGSDVSGTFGYLAPECLMFGILNEKTDVYAFGVVLLELLSGRKPIEDDPHVGRQSLVMWAKPFLKTGKYNLMLDSKLGDEFHNEVIERIILVASLCIQKSPTSRPNMPLILKLLRGEPDVRQWARYGLKTTEEFESGFIDEESISDFSTSDLHSHFSLALLDVEDNNDESCSV</sequence>
<dbReference type="Gene3D" id="3.30.200.20">
    <property type="entry name" value="Phosphorylase Kinase, domain 1"/>
    <property type="match status" value="1"/>
</dbReference>
<dbReference type="InterPro" id="IPR011009">
    <property type="entry name" value="Kinase-like_dom_sf"/>
</dbReference>
<dbReference type="STRING" id="29655.A0A0K9PWW5"/>
<dbReference type="GO" id="GO:0005524">
    <property type="term" value="F:ATP binding"/>
    <property type="evidence" value="ECO:0007669"/>
    <property type="project" value="UniProtKB-UniRule"/>
</dbReference>
<dbReference type="FunFam" id="1.10.510.10:FF:000095">
    <property type="entry name" value="protein STRUBBELIG-RECEPTOR FAMILY 8"/>
    <property type="match status" value="1"/>
</dbReference>
<feature type="compositionally biased region" description="Polar residues" evidence="6">
    <location>
        <begin position="190"/>
        <end position="217"/>
    </location>
</feature>
<dbReference type="OMA" id="AYDGFCD"/>
<dbReference type="PANTHER" id="PTHR47987:SF5">
    <property type="entry name" value="PROTEIN KINASE DOMAIN-CONTAINING PROTEIN"/>
    <property type="match status" value="1"/>
</dbReference>
<feature type="domain" description="Protein kinase" evidence="7">
    <location>
        <begin position="328"/>
        <end position="607"/>
    </location>
</feature>
<evidence type="ECO:0000256" key="1">
    <source>
        <dbReference type="ARBA" id="ARBA00022679"/>
    </source>
</evidence>
<keyword evidence="9" id="KW-1185">Reference proteome</keyword>
<dbReference type="FunFam" id="3.30.200.20:FF:000268">
    <property type="entry name" value="probable receptor-like serine/threonine-protein kinase At5g57670"/>
    <property type="match status" value="1"/>
</dbReference>
<dbReference type="GO" id="GO:0007165">
    <property type="term" value="P:signal transduction"/>
    <property type="evidence" value="ECO:0000318"/>
    <property type="project" value="GO_Central"/>
</dbReference>
<feature type="region of interest" description="Disordered" evidence="6">
    <location>
        <begin position="180"/>
        <end position="217"/>
    </location>
</feature>
<reference evidence="9" key="1">
    <citation type="journal article" date="2016" name="Nature">
        <title>The genome of the seagrass Zostera marina reveals angiosperm adaptation to the sea.</title>
        <authorList>
            <person name="Olsen J.L."/>
            <person name="Rouze P."/>
            <person name="Verhelst B."/>
            <person name="Lin Y.-C."/>
            <person name="Bayer T."/>
            <person name="Collen J."/>
            <person name="Dattolo E."/>
            <person name="De Paoli E."/>
            <person name="Dittami S."/>
            <person name="Maumus F."/>
            <person name="Michel G."/>
            <person name="Kersting A."/>
            <person name="Lauritano C."/>
            <person name="Lohaus R."/>
            <person name="Toepel M."/>
            <person name="Tonon T."/>
            <person name="Vanneste K."/>
            <person name="Amirebrahimi M."/>
            <person name="Brakel J."/>
            <person name="Bostroem C."/>
            <person name="Chovatia M."/>
            <person name="Grimwood J."/>
            <person name="Jenkins J.W."/>
            <person name="Jueterbock A."/>
            <person name="Mraz A."/>
            <person name="Stam W.T."/>
            <person name="Tice H."/>
            <person name="Bornberg-Bauer E."/>
            <person name="Green P.J."/>
            <person name="Pearson G.A."/>
            <person name="Procaccini G."/>
            <person name="Duarte C.M."/>
            <person name="Schmutz J."/>
            <person name="Reusch T.B.H."/>
            <person name="Van de Peer Y."/>
        </authorList>
    </citation>
    <scope>NUCLEOTIDE SEQUENCE [LARGE SCALE GENOMIC DNA]</scope>
    <source>
        <strain evidence="9">cv. Finnish</strain>
    </source>
</reference>
<dbReference type="SUPFAM" id="SSF56112">
    <property type="entry name" value="Protein kinase-like (PK-like)"/>
    <property type="match status" value="1"/>
</dbReference>
<dbReference type="GO" id="GO:0005886">
    <property type="term" value="C:plasma membrane"/>
    <property type="evidence" value="ECO:0000318"/>
    <property type="project" value="GO_Central"/>
</dbReference>
<dbReference type="InterPro" id="IPR000719">
    <property type="entry name" value="Prot_kinase_dom"/>
</dbReference>
<dbReference type="EMBL" id="LFYR01000569">
    <property type="protein sequence ID" value="KMZ73558.1"/>
    <property type="molecule type" value="Genomic_DNA"/>
</dbReference>
<dbReference type="Proteomes" id="UP000036987">
    <property type="component" value="Unassembled WGS sequence"/>
</dbReference>
<feature type="region of interest" description="Disordered" evidence="6">
    <location>
        <begin position="272"/>
        <end position="291"/>
    </location>
</feature>
<keyword evidence="1" id="KW-0808">Transferase</keyword>
<evidence type="ECO:0000313" key="9">
    <source>
        <dbReference type="Proteomes" id="UP000036987"/>
    </source>
</evidence>
<dbReference type="Gene3D" id="1.10.510.10">
    <property type="entry name" value="Transferase(Phosphotransferase) domain 1"/>
    <property type="match status" value="1"/>
</dbReference>
<evidence type="ECO:0000256" key="3">
    <source>
        <dbReference type="ARBA" id="ARBA00022777"/>
    </source>
</evidence>
<feature type="region of interest" description="Disordered" evidence="6">
    <location>
        <begin position="1"/>
        <end position="24"/>
    </location>
</feature>
<keyword evidence="3 8" id="KW-0418">Kinase</keyword>
<evidence type="ECO:0000256" key="5">
    <source>
        <dbReference type="PROSITE-ProRule" id="PRU10141"/>
    </source>
</evidence>
<evidence type="ECO:0000259" key="7">
    <source>
        <dbReference type="PROSITE" id="PS50011"/>
    </source>
</evidence>
<evidence type="ECO:0000256" key="2">
    <source>
        <dbReference type="ARBA" id="ARBA00022741"/>
    </source>
</evidence>
<evidence type="ECO:0000313" key="8">
    <source>
        <dbReference type="EMBL" id="KMZ73558.1"/>
    </source>
</evidence>
<dbReference type="InterPro" id="IPR014729">
    <property type="entry name" value="Rossmann-like_a/b/a_fold"/>
</dbReference>
<dbReference type="PROSITE" id="PS00108">
    <property type="entry name" value="PROTEIN_KINASE_ST"/>
    <property type="match status" value="1"/>
</dbReference>
<dbReference type="GO" id="GO:0004672">
    <property type="term" value="F:protein kinase activity"/>
    <property type="evidence" value="ECO:0000318"/>
    <property type="project" value="GO_Central"/>
</dbReference>
<comment type="caution">
    <text evidence="8">The sequence shown here is derived from an EMBL/GenBank/DDBJ whole genome shotgun (WGS) entry which is preliminary data.</text>
</comment>
<dbReference type="Pfam" id="PF00582">
    <property type="entry name" value="Usp"/>
    <property type="match status" value="1"/>
</dbReference>
<dbReference type="InterPro" id="IPR046958">
    <property type="entry name" value="RBK1/2/STUNTED"/>
</dbReference>
<dbReference type="PROSITE" id="PS50011">
    <property type="entry name" value="PROTEIN_KINASE_DOM"/>
    <property type="match status" value="1"/>
</dbReference>
<protein>
    <submittedName>
        <fullName evidence="8">Protein kinase family protein</fullName>
    </submittedName>
</protein>
<proteinExistence type="predicted"/>
<dbReference type="InterPro" id="IPR017441">
    <property type="entry name" value="Protein_kinase_ATP_BS"/>
</dbReference>
<evidence type="ECO:0000256" key="6">
    <source>
        <dbReference type="SAM" id="MobiDB-lite"/>
    </source>
</evidence>
<dbReference type="OrthoDB" id="654677at2759"/>
<gene>
    <name evidence="8" type="ORF">ZOSMA_146G00330</name>
</gene>
<dbReference type="Pfam" id="PF00069">
    <property type="entry name" value="Pkinase"/>
    <property type="match status" value="1"/>
</dbReference>
<keyword evidence="2 5" id="KW-0547">Nucleotide-binding</keyword>
<dbReference type="Gene3D" id="3.40.50.620">
    <property type="entry name" value="HUPs"/>
    <property type="match status" value="1"/>
</dbReference>
<dbReference type="PANTHER" id="PTHR47987">
    <property type="entry name" value="OS08G0249100 PROTEIN"/>
    <property type="match status" value="1"/>
</dbReference>
<dbReference type="SMART" id="SM00220">
    <property type="entry name" value="S_TKc"/>
    <property type="match status" value="1"/>
</dbReference>
<dbReference type="AlphaFoldDB" id="A0A0K9PWW5"/>